<dbReference type="InterPro" id="IPR052672">
    <property type="entry name" value="Type1_Cytokine_Rcpt_Type2"/>
</dbReference>
<evidence type="ECO:0000259" key="10">
    <source>
        <dbReference type="PROSITE" id="PS50853"/>
    </source>
</evidence>
<comment type="similarity">
    <text evidence="2">Belongs to the type I cytokine receptor family. Type 2 subfamily.</text>
</comment>
<organism evidence="11 12">
    <name type="scientific">Aquila chrysaetos chrysaetos</name>
    <dbReference type="NCBI Taxonomy" id="223781"/>
    <lineage>
        <taxon>Eukaryota</taxon>
        <taxon>Metazoa</taxon>
        <taxon>Chordata</taxon>
        <taxon>Craniata</taxon>
        <taxon>Vertebrata</taxon>
        <taxon>Euteleostomi</taxon>
        <taxon>Archelosauria</taxon>
        <taxon>Archosauria</taxon>
        <taxon>Dinosauria</taxon>
        <taxon>Saurischia</taxon>
        <taxon>Theropoda</taxon>
        <taxon>Coelurosauria</taxon>
        <taxon>Aves</taxon>
        <taxon>Neognathae</taxon>
        <taxon>Neoaves</taxon>
        <taxon>Telluraves</taxon>
        <taxon>Accipitrimorphae</taxon>
        <taxon>Accipitriformes</taxon>
        <taxon>Accipitridae</taxon>
        <taxon>Accipitrinae</taxon>
        <taxon>Aquila</taxon>
    </lineage>
</organism>
<evidence type="ECO:0000256" key="3">
    <source>
        <dbReference type="ARBA" id="ARBA00022692"/>
    </source>
</evidence>
<dbReference type="Gene3D" id="2.60.40.10">
    <property type="entry name" value="Immunoglobulins"/>
    <property type="match status" value="5"/>
</dbReference>
<accession>A0A663EXA8</accession>
<feature type="domain" description="Fibronectin type-III" evidence="10">
    <location>
        <begin position="375"/>
        <end position="474"/>
    </location>
</feature>
<dbReference type="GO" id="GO:0032729">
    <property type="term" value="P:positive regulation of type II interferon production"/>
    <property type="evidence" value="ECO:0007669"/>
    <property type="project" value="Ensembl"/>
</dbReference>
<evidence type="ECO:0000256" key="8">
    <source>
        <dbReference type="ARBA" id="ARBA00023170"/>
    </source>
</evidence>
<dbReference type="GeneTree" id="ENSGT00940000159829"/>
<keyword evidence="5" id="KW-0677">Repeat</keyword>
<evidence type="ECO:0000313" key="11">
    <source>
        <dbReference type="Ensembl" id="ENSACCP00020016962.1"/>
    </source>
</evidence>
<evidence type="ECO:0000313" key="12">
    <source>
        <dbReference type="Proteomes" id="UP000472275"/>
    </source>
</evidence>
<evidence type="ECO:0000256" key="7">
    <source>
        <dbReference type="ARBA" id="ARBA00023136"/>
    </source>
</evidence>
<keyword evidence="3" id="KW-0812">Transmembrane</keyword>
<keyword evidence="7" id="KW-0472">Membrane</keyword>
<evidence type="ECO:0000256" key="5">
    <source>
        <dbReference type="ARBA" id="ARBA00022737"/>
    </source>
</evidence>
<evidence type="ECO:0000256" key="2">
    <source>
        <dbReference type="ARBA" id="ARBA00008921"/>
    </source>
</evidence>
<keyword evidence="9" id="KW-0325">Glycoprotein</keyword>
<dbReference type="GO" id="GO:0045063">
    <property type="term" value="P:T-helper 1 cell differentiation"/>
    <property type="evidence" value="ECO:0007669"/>
    <property type="project" value="Ensembl"/>
</dbReference>
<feature type="domain" description="Fibronectin type-III" evidence="10">
    <location>
        <begin position="96"/>
        <end position="188"/>
    </location>
</feature>
<dbReference type="GO" id="GO:0015026">
    <property type="term" value="F:coreceptor activity"/>
    <property type="evidence" value="ECO:0007669"/>
    <property type="project" value="Ensembl"/>
</dbReference>
<comment type="subcellular location">
    <subcellularLocation>
        <location evidence="1">Membrane</location>
        <topology evidence="1">Single-pass type I membrane protein</topology>
    </subcellularLocation>
</comment>
<reference evidence="11" key="2">
    <citation type="submission" date="2025-09" db="UniProtKB">
        <authorList>
            <consortium name="Ensembl"/>
        </authorList>
    </citation>
    <scope>IDENTIFICATION</scope>
</reference>
<evidence type="ECO:0000256" key="6">
    <source>
        <dbReference type="ARBA" id="ARBA00022989"/>
    </source>
</evidence>
<dbReference type="Pfam" id="PF00041">
    <property type="entry name" value="fn3"/>
    <property type="match status" value="1"/>
</dbReference>
<dbReference type="Ensembl" id="ENSACCT00020017699.1">
    <property type="protein sequence ID" value="ENSACCP00020016962.1"/>
    <property type="gene ID" value="ENSACCG00020011596.1"/>
</dbReference>
<dbReference type="GO" id="GO:0019901">
    <property type="term" value="F:protein kinase binding"/>
    <property type="evidence" value="ECO:0007669"/>
    <property type="project" value="Ensembl"/>
</dbReference>
<dbReference type="SUPFAM" id="SSF49265">
    <property type="entry name" value="Fibronectin type III"/>
    <property type="match status" value="4"/>
</dbReference>
<name>A0A663EXA8_AQUCH</name>
<keyword evidence="8" id="KW-0675">Receptor</keyword>
<proteinExistence type="inferred from homology"/>
<evidence type="ECO:0000256" key="1">
    <source>
        <dbReference type="ARBA" id="ARBA00004479"/>
    </source>
</evidence>
<dbReference type="SMART" id="SM00060">
    <property type="entry name" value="FN3"/>
    <property type="match status" value="5"/>
</dbReference>
<keyword evidence="4" id="KW-0732">Signal</keyword>
<dbReference type="InParanoid" id="A0A663EXA8"/>
<dbReference type="CDD" id="cd00063">
    <property type="entry name" value="FN3"/>
    <property type="match status" value="3"/>
</dbReference>
<keyword evidence="12" id="KW-1185">Reference proteome</keyword>
<protein>
    <submittedName>
        <fullName evidence="11">Interleukin 12 receptor subunit beta 2</fullName>
    </submittedName>
</protein>
<dbReference type="InterPro" id="IPR013783">
    <property type="entry name" value="Ig-like_fold"/>
</dbReference>
<dbReference type="PROSITE" id="PS50853">
    <property type="entry name" value="FN3"/>
    <property type="match status" value="3"/>
</dbReference>
<dbReference type="Proteomes" id="UP000472275">
    <property type="component" value="Chromosome 12"/>
</dbReference>
<reference evidence="11" key="1">
    <citation type="submission" date="2025-08" db="UniProtKB">
        <authorList>
            <consortium name="Ensembl"/>
        </authorList>
    </citation>
    <scope>IDENTIFICATION</scope>
</reference>
<keyword evidence="6" id="KW-1133">Transmembrane helix</keyword>
<evidence type="ECO:0000256" key="4">
    <source>
        <dbReference type="ARBA" id="ARBA00022729"/>
    </source>
</evidence>
<dbReference type="GO" id="GO:0035722">
    <property type="term" value="P:interleukin-12-mediated signaling pathway"/>
    <property type="evidence" value="ECO:0007669"/>
    <property type="project" value="Ensembl"/>
</dbReference>
<sequence length="797" mass="88096">EICDKGNMTANTASYVQPGTSIILSCQLKPLRYTEQCRIAIFLNSSELISNYGSSVSTEFPVHTYGKHMFTCKIVCEYKKKLICGIDIESGNPPDEPRNVSCIQYGADGHPTCTWNKGRLTYINTTYVIQLSNGTDVLCVSEESLNKKSGSLALSKLNFDSTYTVVVAASNELGSAFSQPLVFMLIDIVKPHPPNFLVEFENSSAANCTFFWHDEAQARHCRLRYRPLTSKGNYDAWSLYGLEPHTTYEFQVSCKIHPERGLWSNWSPYRNRTPEAAPTGLLDVWYRQQDVDSQQQNISLFWKALSKSEARGRILRYAVTFEALDRRSPPAGEAHLTTQTSYARVTPRVGYKITVTAENSRGSSFGLVEMMYLPPPQKVSAVAMGNGSILVRWKPPVRWAASISGYVVEWADAQRNASLEPHPAWAKLPASNLSAVIAEHIKDNTCYQISVFALYRDRAGQAASVRGYSRAKAPSAGPQMYATPQANGISVSWEEIPAHQRRGCITGYHLYLRVLHSLLPLSLPAVPNVTAQRWLYLADLQPGEHYALWMTASTAAGEGPRGNSELLCLESNESLPGSGARRGASPQPLFSTGWKCFSCSSLSLLSALMPQWQSKAIPDPANATWAKNYMSTKAELSLPSSGFLHSTGSFEEPETTEVEETFVKTGPPALRDKLLFGSAGNGEWPLERGSGHEEPEYERLPGTADGELYEQQLPDLYKRIAVEVTEQTQTVSEYIANPVTDTATAYLPPVTGTTEDHPELECDPLSVFPTTFLTPVLSYEGTLTLDTVKINCSSFTR</sequence>
<dbReference type="InterPro" id="IPR036116">
    <property type="entry name" value="FN3_sf"/>
</dbReference>
<dbReference type="AlphaFoldDB" id="A0A663EXA8"/>
<dbReference type="InterPro" id="IPR003961">
    <property type="entry name" value="FN3_dom"/>
</dbReference>
<evidence type="ECO:0000256" key="9">
    <source>
        <dbReference type="ARBA" id="ARBA00023180"/>
    </source>
</evidence>
<dbReference type="GO" id="GO:0009897">
    <property type="term" value="C:external side of plasma membrane"/>
    <property type="evidence" value="ECO:0007669"/>
    <property type="project" value="Ensembl"/>
</dbReference>
<dbReference type="PANTHER" id="PTHR48423:SF1">
    <property type="entry name" value="INTERLEUKIN-27 RECEPTOR SUBUNIT ALPHA"/>
    <property type="match status" value="1"/>
</dbReference>
<dbReference type="PANTHER" id="PTHR48423">
    <property type="entry name" value="INTERLEUKIN-27 RECEPTOR SUBUNIT ALPHA"/>
    <property type="match status" value="1"/>
</dbReference>
<feature type="domain" description="Fibronectin type-III" evidence="10">
    <location>
        <begin position="475"/>
        <end position="574"/>
    </location>
</feature>
<dbReference type="GO" id="GO:0032496">
    <property type="term" value="P:response to lipopolysaccharide"/>
    <property type="evidence" value="ECO:0007669"/>
    <property type="project" value="Ensembl"/>
</dbReference>